<dbReference type="AlphaFoldDB" id="A0A1Y2AML0"/>
<feature type="chain" id="PRO_5012033633" evidence="4">
    <location>
        <begin position="20"/>
        <end position="378"/>
    </location>
</feature>
<dbReference type="GO" id="GO:0031201">
    <property type="term" value="C:SNARE complex"/>
    <property type="evidence" value="ECO:0007669"/>
    <property type="project" value="TreeGrafter"/>
</dbReference>
<dbReference type="GO" id="GO:0035494">
    <property type="term" value="P:SNARE complex disassembly"/>
    <property type="evidence" value="ECO:0007669"/>
    <property type="project" value="TreeGrafter"/>
</dbReference>
<keyword evidence="4" id="KW-0732">Signal</keyword>
<dbReference type="GO" id="GO:0005774">
    <property type="term" value="C:vacuolar membrane"/>
    <property type="evidence" value="ECO:0007669"/>
    <property type="project" value="TreeGrafter"/>
</dbReference>
<reference evidence="5 6" key="1">
    <citation type="submission" date="2016-08" db="EMBL/GenBank/DDBJ databases">
        <title>A Parts List for Fungal Cellulosomes Revealed by Comparative Genomics.</title>
        <authorList>
            <consortium name="DOE Joint Genome Institute"/>
            <person name="Haitjema C.H."/>
            <person name="Gilmore S.P."/>
            <person name="Henske J.K."/>
            <person name="Solomon K.V."/>
            <person name="De Groot R."/>
            <person name="Kuo A."/>
            <person name="Mondo S.J."/>
            <person name="Salamov A.A."/>
            <person name="Labutti K."/>
            <person name="Zhao Z."/>
            <person name="Chiniquy J."/>
            <person name="Barry K."/>
            <person name="Brewer H.M."/>
            <person name="Purvine S.O."/>
            <person name="Wright A.T."/>
            <person name="Boxma B."/>
            <person name="Van Alen T."/>
            <person name="Hackstein J.H."/>
            <person name="Baker S.E."/>
            <person name="Grigoriev I.V."/>
            <person name="O'Malley M.A."/>
        </authorList>
    </citation>
    <scope>NUCLEOTIDE SEQUENCE [LARGE SCALE GENOMIC DNA]</scope>
    <source>
        <strain evidence="5 6">G1</strain>
    </source>
</reference>
<name>A0A1Y2AML0_9FUNG</name>
<keyword evidence="3" id="KW-0653">Protein transport</keyword>
<dbReference type="PANTHER" id="PTHR13768:SF8">
    <property type="entry name" value="ALPHA-SOLUBLE NSF ATTACHMENT PROTEIN"/>
    <property type="match status" value="1"/>
</dbReference>
<organism evidence="5 6">
    <name type="scientific">Neocallimastix californiae</name>
    <dbReference type="NCBI Taxonomy" id="1754190"/>
    <lineage>
        <taxon>Eukaryota</taxon>
        <taxon>Fungi</taxon>
        <taxon>Fungi incertae sedis</taxon>
        <taxon>Chytridiomycota</taxon>
        <taxon>Chytridiomycota incertae sedis</taxon>
        <taxon>Neocallimastigomycetes</taxon>
        <taxon>Neocallimastigales</taxon>
        <taxon>Neocallimastigaceae</taxon>
        <taxon>Neocallimastix</taxon>
    </lineage>
</organism>
<dbReference type="Gene3D" id="1.25.40.10">
    <property type="entry name" value="Tetratricopeptide repeat domain"/>
    <property type="match status" value="1"/>
</dbReference>
<dbReference type="Proteomes" id="UP000193920">
    <property type="component" value="Unassembled WGS sequence"/>
</dbReference>
<dbReference type="GO" id="GO:0019905">
    <property type="term" value="F:syntaxin binding"/>
    <property type="evidence" value="ECO:0007669"/>
    <property type="project" value="TreeGrafter"/>
</dbReference>
<feature type="signal peptide" evidence="4">
    <location>
        <begin position="1"/>
        <end position="19"/>
    </location>
</feature>
<dbReference type="OrthoDB" id="2136608at2759"/>
<evidence type="ECO:0000313" key="6">
    <source>
        <dbReference type="Proteomes" id="UP000193920"/>
    </source>
</evidence>
<evidence type="ECO:0000256" key="4">
    <source>
        <dbReference type="SAM" id="SignalP"/>
    </source>
</evidence>
<dbReference type="Pfam" id="PF14938">
    <property type="entry name" value="SNAP"/>
    <property type="match status" value="1"/>
</dbReference>
<protein>
    <submittedName>
        <fullName evidence="5">TPR-like protein</fullName>
    </submittedName>
</protein>
<evidence type="ECO:0000256" key="2">
    <source>
        <dbReference type="ARBA" id="ARBA00022448"/>
    </source>
</evidence>
<dbReference type="InterPro" id="IPR011990">
    <property type="entry name" value="TPR-like_helical_dom_sf"/>
</dbReference>
<evidence type="ECO:0000256" key="3">
    <source>
        <dbReference type="ARBA" id="ARBA00022927"/>
    </source>
</evidence>
<keyword evidence="6" id="KW-1185">Reference proteome</keyword>
<dbReference type="STRING" id="1754190.A0A1Y2AML0"/>
<proteinExistence type="inferred from homology"/>
<dbReference type="InterPro" id="IPR000744">
    <property type="entry name" value="NSF_attach"/>
</dbReference>
<dbReference type="PANTHER" id="PTHR13768">
    <property type="entry name" value="SOLUBLE NSF ATTACHMENT PROTEIN SNAP"/>
    <property type="match status" value="1"/>
</dbReference>
<gene>
    <name evidence="5" type="ORF">LY90DRAFT_706772</name>
</gene>
<sequence length="378" mass="42479">MLKLLLFAALCVVCYKTNPDEKSFKKYMEQKRKEKTSTTSSKVLNKFNNVISQAIAPLPNFTYDNYSLCSICTLENGLIFLGICNSWYPLSGLLASITGNSGSSNPEQSSAEVEKELEEYVFSGNKEKARKNFNEAGKLYIKAAQGYEKQRNTYEAAINYENAFKVYQSDENYSRAYDNAKTSAKLFASNEKTLSRAARLYESMAQLSKKQNNLKTALENYTSAINLYNRMDGNSGGMQTRLAQANLAAEMGGYNAEKAIELFEDIAKRSVDEPLLKYNVSSCIGKASLLNLNKYVNKNNFDSFPTILGKYVNSYPVFENSAEYNLCHDVDLALSTGNPDKVKELCTKYKQTHNLSEWESEILGNVINYADKKEISIL</sequence>
<dbReference type="GO" id="GO:0005483">
    <property type="term" value="F:soluble NSF attachment protein activity"/>
    <property type="evidence" value="ECO:0007669"/>
    <property type="project" value="TreeGrafter"/>
</dbReference>
<evidence type="ECO:0000313" key="5">
    <source>
        <dbReference type="EMBL" id="ORY23724.1"/>
    </source>
</evidence>
<dbReference type="EMBL" id="MCOG01000230">
    <property type="protein sequence ID" value="ORY23724.1"/>
    <property type="molecule type" value="Genomic_DNA"/>
</dbReference>
<dbReference type="GO" id="GO:0006886">
    <property type="term" value="P:intracellular protein transport"/>
    <property type="evidence" value="ECO:0007669"/>
    <property type="project" value="InterPro"/>
</dbReference>
<comment type="similarity">
    <text evidence="1">Belongs to the SNAP family.</text>
</comment>
<evidence type="ECO:0000256" key="1">
    <source>
        <dbReference type="ARBA" id="ARBA00010050"/>
    </source>
</evidence>
<dbReference type="SUPFAM" id="SSF48452">
    <property type="entry name" value="TPR-like"/>
    <property type="match status" value="1"/>
</dbReference>
<comment type="caution">
    <text evidence="5">The sequence shown here is derived from an EMBL/GenBank/DDBJ whole genome shotgun (WGS) entry which is preliminary data.</text>
</comment>
<keyword evidence="2" id="KW-0813">Transport</keyword>
<accession>A0A1Y2AML0</accession>